<organism evidence="2 3">
    <name type="scientific">Salinisphaera shabanensis E1L3A</name>
    <dbReference type="NCBI Taxonomy" id="1033802"/>
    <lineage>
        <taxon>Bacteria</taxon>
        <taxon>Pseudomonadati</taxon>
        <taxon>Pseudomonadota</taxon>
        <taxon>Gammaproteobacteria</taxon>
        <taxon>Salinisphaerales</taxon>
        <taxon>Salinisphaeraceae</taxon>
        <taxon>Salinisphaera</taxon>
    </lineage>
</organism>
<proteinExistence type="predicted"/>
<dbReference type="OrthoDB" id="9792397at2"/>
<protein>
    <submittedName>
        <fullName evidence="2">Cytoplasmic protein</fullName>
    </submittedName>
</protein>
<dbReference type="AlphaFoldDB" id="U2G3M9"/>
<gene>
    <name evidence="2" type="ORF">SSPSH_000070</name>
</gene>
<feature type="region of interest" description="Disordered" evidence="1">
    <location>
        <begin position="99"/>
        <end position="129"/>
    </location>
</feature>
<dbReference type="RefSeq" id="WP_006913354.1">
    <property type="nucleotide sequence ID" value="NZ_AFNV02000001.1"/>
</dbReference>
<evidence type="ECO:0000256" key="1">
    <source>
        <dbReference type="SAM" id="MobiDB-lite"/>
    </source>
</evidence>
<feature type="compositionally biased region" description="Low complexity" evidence="1">
    <location>
        <begin position="101"/>
        <end position="110"/>
    </location>
</feature>
<name>U2G3M9_9GAMM</name>
<dbReference type="STRING" id="1033802.SSPSH_000070"/>
<evidence type="ECO:0000313" key="2">
    <source>
        <dbReference type="EMBL" id="ERJ20728.1"/>
    </source>
</evidence>
<evidence type="ECO:0000313" key="3">
    <source>
        <dbReference type="Proteomes" id="UP000006242"/>
    </source>
</evidence>
<dbReference type="eggNOG" id="ENOG5032SAH">
    <property type="taxonomic scope" value="Bacteria"/>
</dbReference>
<keyword evidence="3" id="KW-1185">Reference proteome</keyword>
<comment type="caution">
    <text evidence="2">The sequence shown here is derived from an EMBL/GenBank/DDBJ whole genome shotgun (WGS) entry which is preliminary data.</text>
</comment>
<feature type="compositionally biased region" description="Gly residues" evidence="1">
    <location>
        <begin position="111"/>
        <end position="129"/>
    </location>
</feature>
<reference evidence="2 3" key="2">
    <citation type="journal article" date="2013" name="PLoS ONE">
        <title>INDIGO - INtegrated Data Warehouse of MIcrobial GenOmes with Examples from the Red Sea Extremophiles.</title>
        <authorList>
            <person name="Alam I."/>
            <person name="Antunes A."/>
            <person name="Kamau A.A."/>
            <person name="Ba Alawi W."/>
            <person name="Kalkatawi M."/>
            <person name="Stingl U."/>
            <person name="Bajic V.B."/>
        </authorList>
    </citation>
    <scope>NUCLEOTIDE SEQUENCE [LARGE SCALE GENOMIC DNA]</scope>
    <source>
        <strain evidence="2 3">E1L3A</strain>
    </source>
</reference>
<sequence>MAENEMPEIKVDADSLYREESFTDLKVGSIRRLIPVTKEGEDDSSRETRYEGSASLMTPAGNLPLSFELEADTLSGAIDQFPDAVNAAAERAIEELKEMQRQQSQQIQVPGQGGYGGGGQQGGGGRIQF</sequence>
<feature type="region of interest" description="Disordered" evidence="1">
    <location>
        <begin position="36"/>
        <end position="61"/>
    </location>
</feature>
<dbReference type="EMBL" id="AFNV02000001">
    <property type="protein sequence ID" value="ERJ20728.1"/>
    <property type="molecule type" value="Genomic_DNA"/>
</dbReference>
<accession>U2G3M9</accession>
<reference evidence="2 3" key="1">
    <citation type="journal article" date="2011" name="J. Bacteriol.">
        <title>Genome sequence of Salinisphaera shabanensis, a gammaproteobacterium from the harsh, variable environment of the brine-seawater interface of the Shaban Deep in the Red Sea.</title>
        <authorList>
            <person name="Antunes A."/>
            <person name="Alam I."/>
            <person name="Bajic V.B."/>
            <person name="Stingl U."/>
        </authorList>
    </citation>
    <scope>NUCLEOTIDE SEQUENCE [LARGE SCALE GENOMIC DNA]</scope>
    <source>
        <strain evidence="2 3">E1L3A</strain>
    </source>
</reference>
<dbReference type="Proteomes" id="UP000006242">
    <property type="component" value="Unassembled WGS sequence"/>
</dbReference>